<evidence type="ECO:0000256" key="1">
    <source>
        <dbReference type="SAM" id="Coils"/>
    </source>
</evidence>
<keyword evidence="2" id="KW-1133">Transmembrane helix</keyword>
<dbReference type="EMBL" id="FNEV01000001">
    <property type="protein sequence ID" value="SDI92607.1"/>
    <property type="molecule type" value="Genomic_DNA"/>
</dbReference>
<dbReference type="InterPro" id="IPR052534">
    <property type="entry name" value="Extracell_DNA_Util/SecSys_Comp"/>
</dbReference>
<dbReference type="AlphaFoldDB" id="A0A1G8PJI9"/>
<organism evidence="3 4">
    <name type="scientific">Salimicrobium halophilum</name>
    <dbReference type="NCBI Taxonomy" id="86666"/>
    <lineage>
        <taxon>Bacteria</taxon>
        <taxon>Bacillati</taxon>
        <taxon>Bacillota</taxon>
        <taxon>Bacilli</taxon>
        <taxon>Bacillales</taxon>
        <taxon>Bacillaceae</taxon>
        <taxon>Salimicrobium</taxon>
    </lineage>
</organism>
<keyword evidence="4" id="KW-1185">Reference proteome</keyword>
<dbReference type="STRING" id="86666.SAMN04490247_0031"/>
<evidence type="ECO:0008006" key="5">
    <source>
        <dbReference type="Google" id="ProtNLM"/>
    </source>
</evidence>
<reference evidence="4" key="1">
    <citation type="submission" date="2016-10" db="EMBL/GenBank/DDBJ databases">
        <authorList>
            <person name="Varghese N."/>
            <person name="Submissions S."/>
        </authorList>
    </citation>
    <scope>NUCLEOTIDE SEQUENCE [LARGE SCALE GENOMIC DNA]</scope>
    <source>
        <strain evidence="4">DSM 4771</strain>
    </source>
</reference>
<sequence>MAAVQINLLEEREQKNGTPYLLVVGAVVLVLLLCLVFWWQAQGVQEETSQLEAELAELSETETELSTSTDQIGTERQQLQEAVNQLQGEYSSVTELVREMVALLPERGYIEYFALEESNVITMDVRLDNLQETAAYLDLLDEYERTSEVQLLGVTGEEADAAVDPFDYRAPYLASYSIELPGAVDVDAEEEEVQDDILLEP</sequence>
<feature type="coiled-coil region" evidence="1">
    <location>
        <begin position="41"/>
        <end position="96"/>
    </location>
</feature>
<protein>
    <recommendedName>
        <fullName evidence="5">Type IV pilus assembly protein PilN</fullName>
    </recommendedName>
</protein>
<dbReference type="PANTHER" id="PTHR40278:SF1">
    <property type="entry name" value="DNA UTILIZATION PROTEIN HOFN"/>
    <property type="match status" value="1"/>
</dbReference>
<gene>
    <name evidence="3" type="ORF">SAMN04490247_0031</name>
</gene>
<dbReference type="PANTHER" id="PTHR40278">
    <property type="entry name" value="DNA UTILIZATION PROTEIN HOFN"/>
    <property type="match status" value="1"/>
</dbReference>
<feature type="transmembrane region" description="Helical" evidence="2">
    <location>
        <begin position="20"/>
        <end position="39"/>
    </location>
</feature>
<dbReference type="RefSeq" id="WP_093190554.1">
    <property type="nucleotide sequence ID" value="NZ_FNEV01000001.1"/>
</dbReference>
<dbReference type="Proteomes" id="UP000199225">
    <property type="component" value="Unassembled WGS sequence"/>
</dbReference>
<evidence type="ECO:0000313" key="4">
    <source>
        <dbReference type="Proteomes" id="UP000199225"/>
    </source>
</evidence>
<keyword evidence="2" id="KW-0472">Membrane</keyword>
<evidence type="ECO:0000256" key="2">
    <source>
        <dbReference type="SAM" id="Phobius"/>
    </source>
</evidence>
<proteinExistence type="predicted"/>
<keyword evidence="2" id="KW-0812">Transmembrane</keyword>
<keyword evidence="1" id="KW-0175">Coiled coil</keyword>
<name>A0A1G8PJI9_9BACI</name>
<evidence type="ECO:0000313" key="3">
    <source>
        <dbReference type="EMBL" id="SDI92607.1"/>
    </source>
</evidence>
<accession>A0A1G8PJI9</accession>
<dbReference type="OrthoDB" id="2971140at2"/>